<reference evidence="2 3" key="1">
    <citation type="submission" date="2022-06" db="EMBL/GenBank/DDBJ databases">
        <title>Sequencing the genomes of 1000 actinobacteria strains.</title>
        <authorList>
            <person name="Klenk H.-P."/>
        </authorList>
    </citation>
    <scope>NUCLEOTIDE SEQUENCE [LARGE SCALE GENOMIC DNA]</scope>
    <source>
        <strain evidence="2 3">DSM 44170</strain>
    </source>
</reference>
<proteinExistence type="predicted"/>
<gene>
    <name evidence="2" type="ORF">HD595_004573</name>
</gene>
<feature type="region of interest" description="Disordered" evidence="1">
    <location>
        <begin position="1"/>
        <end position="61"/>
    </location>
</feature>
<comment type="caution">
    <text evidence="2">The sequence shown here is derived from an EMBL/GenBank/DDBJ whole genome shotgun (WGS) entry which is preliminary data.</text>
</comment>
<dbReference type="EMBL" id="JAMZEC010000001">
    <property type="protein sequence ID" value="MCP2348451.1"/>
    <property type="molecule type" value="Genomic_DNA"/>
</dbReference>
<sequence length="61" mass="6393">MTGRVPSHVTMPGGTRKRTCHGIATGTPISTSRSDHGTKTPTNTPIQTIGNGIGSRRSYSL</sequence>
<dbReference type="Proteomes" id="UP001320766">
    <property type="component" value="Unassembled WGS sequence"/>
</dbReference>
<feature type="compositionally biased region" description="Polar residues" evidence="1">
    <location>
        <begin position="39"/>
        <end position="50"/>
    </location>
</feature>
<accession>A0ABT1K380</accession>
<keyword evidence="3" id="KW-1185">Reference proteome</keyword>
<name>A0ABT1K380_9ACTN</name>
<evidence type="ECO:0000313" key="2">
    <source>
        <dbReference type="EMBL" id="MCP2348451.1"/>
    </source>
</evidence>
<evidence type="ECO:0000256" key="1">
    <source>
        <dbReference type="SAM" id="MobiDB-lite"/>
    </source>
</evidence>
<protein>
    <submittedName>
        <fullName evidence="2">Uncharacterized protein</fullName>
    </submittedName>
</protein>
<organism evidence="2 3">
    <name type="scientific">Nonomuraea roseoviolacea subsp. carminata</name>
    <dbReference type="NCBI Taxonomy" id="160689"/>
    <lineage>
        <taxon>Bacteria</taxon>
        <taxon>Bacillati</taxon>
        <taxon>Actinomycetota</taxon>
        <taxon>Actinomycetes</taxon>
        <taxon>Streptosporangiales</taxon>
        <taxon>Streptosporangiaceae</taxon>
        <taxon>Nonomuraea</taxon>
    </lineage>
</organism>
<evidence type="ECO:0000313" key="3">
    <source>
        <dbReference type="Proteomes" id="UP001320766"/>
    </source>
</evidence>